<evidence type="ECO:0000313" key="2">
    <source>
        <dbReference type="EMBL" id="GHA95761.1"/>
    </source>
</evidence>
<comment type="caution">
    <text evidence="2">The sequence shown here is derived from an EMBL/GenBank/DDBJ whole genome shotgun (WGS) entry which is preliminary data.</text>
</comment>
<protein>
    <recommendedName>
        <fullName evidence="1">AB hydrolase-1 domain-containing protein</fullName>
    </recommendedName>
</protein>
<proteinExistence type="predicted"/>
<keyword evidence="3" id="KW-1185">Reference proteome</keyword>
<name>A0ABQ3DIU7_9ACTN</name>
<feature type="domain" description="AB hydrolase-1" evidence="1">
    <location>
        <begin position="36"/>
        <end position="133"/>
    </location>
</feature>
<reference evidence="3" key="1">
    <citation type="journal article" date="2019" name="Int. J. Syst. Evol. Microbiol.">
        <title>The Global Catalogue of Microorganisms (GCM) 10K type strain sequencing project: providing services to taxonomists for standard genome sequencing and annotation.</title>
        <authorList>
            <consortium name="The Broad Institute Genomics Platform"/>
            <consortium name="The Broad Institute Genome Sequencing Center for Infectious Disease"/>
            <person name="Wu L."/>
            <person name="Ma J."/>
        </authorList>
    </citation>
    <scope>NUCLEOTIDE SEQUENCE [LARGE SCALE GENOMIC DNA]</scope>
    <source>
        <strain evidence="3">JCM 4737</strain>
    </source>
</reference>
<evidence type="ECO:0000313" key="3">
    <source>
        <dbReference type="Proteomes" id="UP000599437"/>
    </source>
</evidence>
<dbReference type="InterPro" id="IPR029058">
    <property type="entry name" value="AB_hydrolase_fold"/>
</dbReference>
<dbReference type="Gene3D" id="3.40.50.1820">
    <property type="entry name" value="alpha/beta hydrolase"/>
    <property type="match status" value="1"/>
</dbReference>
<dbReference type="Proteomes" id="UP000599437">
    <property type="component" value="Unassembled WGS sequence"/>
</dbReference>
<dbReference type="InterPro" id="IPR000073">
    <property type="entry name" value="AB_hydrolase_1"/>
</dbReference>
<dbReference type="SUPFAM" id="SSF53474">
    <property type="entry name" value="alpha/beta-Hydrolases"/>
    <property type="match status" value="1"/>
</dbReference>
<organism evidence="2 3">
    <name type="scientific">Streptomyces chryseus</name>
    <dbReference type="NCBI Taxonomy" id="68186"/>
    <lineage>
        <taxon>Bacteria</taxon>
        <taxon>Bacillati</taxon>
        <taxon>Actinomycetota</taxon>
        <taxon>Actinomycetes</taxon>
        <taxon>Kitasatosporales</taxon>
        <taxon>Streptomycetaceae</taxon>
        <taxon>Streptomyces</taxon>
    </lineage>
</organism>
<evidence type="ECO:0000259" key="1">
    <source>
        <dbReference type="Pfam" id="PF00561"/>
    </source>
</evidence>
<dbReference type="PANTHER" id="PTHR43329">
    <property type="entry name" value="EPOXIDE HYDROLASE"/>
    <property type="match status" value="1"/>
</dbReference>
<dbReference type="Pfam" id="PF00561">
    <property type="entry name" value="Abhydrolase_1"/>
    <property type="match status" value="1"/>
</dbReference>
<sequence>MTTTPITEPALEGFAHHYADVNGTRLHYVTGGQGEPLVLLPGWPQTWWQFHQVMPALAEHYQVIAVDYRGMGASAKPADGYDKKTMARDVYELVRHLRHEKVNIAGEDIGAMVAYAFAANHPEATNKLAFWEVGHPGEVFNDLRMMPQPGQPHLWWFAFNQVDDLPEKLLAGRYRLLLDHIINLETLDSEVPPRCGGG</sequence>
<gene>
    <name evidence="2" type="ORF">GCM10010346_17840</name>
</gene>
<dbReference type="RefSeq" id="WP_138899375.1">
    <property type="nucleotide sequence ID" value="NZ_BMVO01000004.1"/>
</dbReference>
<accession>A0ABQ3DIU7</accession>
<dbReference type="EMBL" id="BMVO01000004">
    <property type="protein sequence ID" value="GHA95761.1"/>
    <property type="molecule type" value="Genomic_DNA"/>
</dbReference>